<feature type="transmembrane region" description="Helical" evidence="1">
    <location>
        <begin position="48"/>
        <end position="67"/>
    </location>
</feature>
<organismHost>
    <name type="scientific">Chilo suppressalis</name>
    <name type="common">Asiatic rice borer moth</name>
    <dbReference type="NCBI Taxonomy" id="168631"/>
</organismHost>
<proteinExistence type="predicted"/>
<reference evidence="2 3" key="10">
    <citation type="journal article" date="1994" name="Nucleic Acids Res.">
        <title>Identification of genes encoding zinc finger proteins, non-histone chromosomal HMG protein homologue, and a putative GTP phosphohydrolase in the genome of Chilo iridescent virus.</title>
        <authorList>
            <person name="Schnitzler P."/>
            <person name="Hug M."/>
            <person name="Handermann M."/>
            <person name="Janssen W."/>
            <person name="Koonin E.V."/>
            <person name="Delius H."/>
            <person name="Darai C."/>
        </authorList>
    </citation>
    <scope>NUCLEOTIDE SEQUENCE [LARGE SCALE GENOMIC DNA]</scope>
</reference>
<dbReference type="EMBL" id="AF303741">
    <property type="protein sequence ID" value="AAK82194.1"/>
    <property type="molecule type" value="Genomic_DNA"/>
</dbReference>
<reference evidence="2 3" key="14">
    <citation type="journal article" date="1999" name="Virus Genes">
        <title>Identification of a gene cluster within the genome of Chilo iridescent virus encoding enzymes involved in viral DNA replication and processing.</title>
        <authorList>
            <person name="Muller K."/>
            <person name="Tidona C.A."/>
            <person name="Darai G."/>
        </authorList>
    </citation>
    <scope>NUCLEOTIDE SEQUENCE [LARGE SCALE GENOMIC DNA]</scope>
</reference>
<reference evidence="2 3" key="2">
    <citation type="journal article" date="1986" name="Med. Microbiol. Immunol.">
        <title>Insect iridescent virus type 6 induced toxic degenerative hepatitis in mice.</title>
        <authorList>
            <person name="Lorbacher de Ruiz H."/>
            <person name="Gelderblom H."/>
            <person name="Hofmann W."/>
            <person name="Darai G."/>
        </authorList>
    </citation>
    <scope>NUCLEOTIDE SEQUENCE [LARGE SCALE GENOMIC DNA]</scope>
</reference>
<keyword evidence="3" id="KW-1185">Reference proteome</keyword>
<organismHost>
    <name type="scientific">Acheta domesticus</name>
    <name type="common">House cricket</name>
    <dbReference type="NCBI Taxonomy" id="6997"/>
</organismHost>
<name>Q91FJ1_IIV6</name>
<reference evidence="2 3" key="5">
    <citation type="journal article" date="1992" name="Virus Genes">
        <title>Identification and mapping of origins of DNA replication within the DNA sequences of the genome of insect iridescent virus type 6.</title>
        <authorList>
            <person name="Handermann M."/>
            <person name="Schnitzler P."/>
            <person name="Rosen-Wolff A."/>
            <person name="Raab K."/>
            <person name="Sonntag K.C."/>
            <person name="Darai G."/>
        </authorList>
    </citation>
    <scope>NUCLEOTIDE SEQUENCE [LARGE SCALE GENOMIC DNA]</scope>
</reference>
<dbReference type="RefSeq" id="NP_149796.1">
    <property type="nucleotide sequence ID" value="NC_003038.1"/>
</dbReference>
<evidence type="ECO:0000313" key="3">
    <source>
        <dbReference type="Proteomes" id="UP000001359"/>
    </source>
</evidence>
<accession>Q91FJ1</accession>
<dbReference type="Proteomes" id="UP000001359">
    <property type="component" value="Segment"/>
</dbReference>
<dbReference type="GeneID" id="1733153"/>
<reference evidence="2 3" key="13">
    <citation type="journal article" date="1998" name="Virus Genes">
        <title>Identification of a thymidylate synthase gene within the genome of Chilo iridescent virus.</title>
        <authorList>
            <person name="Muller K."/>
            <person name="Tidona C.A."/>
            <person name="Bahr U."/>
            <person name="Darai G."/>
        </authorList>
    </citation>
    <scope>NUCLEOTIDE SEQUENCE [LARGE SCALE GENOMIC DNA]</scope>
</reference>
<reference evidence="2 3" key="9">
    <citation type="journal article" date="1994" name="J. Gen. Virol.">
        <title>Insect iridescent virus type 6 encodes a polypeptide related to the largest subunit of eukaryotic RNA polymerase II.</title>
        <authorList>
            <person name="Schnitzler P."/>
            <person name="Sonntag K.C."/>
            <person name="Muller M."/>
            <person name="Janssen W."/>
            <person name="Bugert J.J."/>
            <person name="Koonin E.V."/>
            <person name="Darai G."/>
        </authorList>
    </citation>
    <scope>NUCLEOTIDE SEQUENCE [LARGE SCALE GENOMIC DNA]</scope>
</reference>
<reference evidence="2 3" key="8">
    <citation type="journal article" date="1994" name="Intervirology">
        <title>Identification of the primary structure and the coding capacity of the genome of insect iridescent virus type 6 between the genome coordinates 0.310 and 0.347 (7990 bp).</title>
        <authorList>
            <person name="Sonntag K.C."/>
            <person name="Schnitzler P."/>
            <person name="Janssen W."/>
            <person name="Darai G."/>
        </authorList>
    </citation>
    <scope>NUCLEOTIDE SEQUENCE [LARGE SCALE GENOMIC DNA]</scope>
</reference>
<sequence>MNQLQHQITLPIPEKLFCKTLTVKRDEEEVYAQVLMETYDEKIDIMKMLLYILYPLLFRLDILLFLLETL</sequence>
<reference evidence="2 3" key="6">
    <citation type="journal article" date="1992" name="Virus Genes">
        <title>Characterization of the third origin of DNA replication of the genome of insect iridescent virus type 6.</title>
        <authorList>
            <person name="Sonntag K.C."/>
            <person name="Darai G."/>
        </authorList>
    </citation>
    <scope>NUCLEOTIDE SEQUENCE [LARGE SCALE GENOMIC DNA]</scope>
</reference>
<keyword evidence="1" id="KW-0472">Membrane</keyword>
<reference evidence="2 3" key="4">
    <citation type="journal article" date="1988" name="Virology">
        <title>Identification and characterization of the repetitive DNA element in the genome of insect iridescent virus type 6.</title>
        <authorList>
            <person name="Fischer M."/>
            <person name="Schnitzler P."/>
            <person name="Delius H."/>
            <person name="Darai G."/>
        </authorList>
    </citation>
    <scope>NUCLEOTIDE SEQUENCE [LARGE SCALE GENOMIC DNA]</scope>
</reference>
<organismHost>
    <name type="scientific">Spodoptera frugiperda</name>
    <name type="common">Fall armyworm</name>
    <dbReference type="NCBI Taxonomy" id="7108"/>
</organismHost>
<reference evidence="2 3" key="12">
    <citation type="journal article" date="1997" name="Virus Genes">
        <title>The DNA sequence of Chilo iridescent virus between the genome coordinates 0.101 and 0.391; similarities in coding strategy between insect and vertebrate iridoviruses.</title>
        <authorList>
            <person name="Bahr U."/>
            <person name="Tidona C.A."/>
            <person name="Darai G."/>
        </authorList>
    </citation>
    <scope>NUCLEOTIDE SEQUENCE [LARGE SCALE GENOMIC DNA]</scope>
</reference>
<dbReference type="KEGG" id="vg:1733153"/>
<keyword evidence="1" id="KW-1133">Transmembrane helix</keyword>
<reference evidence="2 3" key="3">
    <citation type="journal article" date="1987" name="Virology">
        <title>Molecular cloning and physical mapping of the genome of insect iridescent virus type 6: further evidence for circular permutation of the viral genome.</title>
        <authorList>
            <person name="Schnitzler P."/>
            <person name="Soltau J.B."/>
            <person name="Fischer M."/>
            <person name="Reisner H."/>
            <person name="Scholz J."/>
            <person name="Delius H."/>
            <person name="Darai G."/>
        </authorList>
    </citation>
    <scope>NUCLEOTIDE SEQUENCE [LARGE SCALE GENOMIC DNA]</scope>
</reference>
<reference evidence="2 3" key="15">
    <citation type="journal article" date="2001" name="Virology">
        <title>Analysis of the first complete DNA sequence of an invertebrate iridovirus: coding strategy of the genome of Chilo iridescent virus.</title>
        <authorList>
            <person name="Jakob N.J."/>
            <person name="Muller K."/>
            <person name="Bahr U."/>
            <person name="Darai G."/>
        </authorList>
    </citation>
    <scope>NUCLEOTIDE SEQUENCE [LARGE SCALE GENOMIC DNA]</scope>
</reference>
<evidence type="ECO:0000313" key="2">
    <source>
        <dbReference type="EMBL" id="AAK82194.1"/>
    </source>
</evidence>
<organismHost>
    <name type="scientific">Gryllus campestris</name>
    <dbReference type="NCBI Taxonomy" id="58607"/>
</organismHost>
<reference evidence="2 3" key="11">
    <citation type="journal article" date="1994" name="Virus Genes">
        <title>Chilo iridescent virus encodes a putative helicase belonging to a distinct family within the "DEAD/H" superfamily: implications for the evolution of large DNA viruses.</title>
        <authorList>
            <person name="Sonntag K.C."/>
            <person name="Schnitzler P."/>
            <person name="Koonin E.V."/>
            <person name="Darai G."/>
        </authorList>
    </citation>
    <scope>NUCLEOTIDE SEQUENCE [LARGE SCALE GENOMIC DNA]</scope>
</reference>
<organismHost>
    <name type="scientific">Gryllus bimaculatus</name>
    <name type="common">Two-spotted cricket</name>
    <dbReference type="NCBI Taxonomy" id="6999"/>
</organismHost>
<keyword evidence="1" id="KW-0812">Transmembrane</keyword>
<organism evidence="2 3">
    <name type="scientific">Invertebrate iridescent virus 6</name>
    <name type="common">IIV-6</name>
    <name type="synonym">Chilo iridescent virus</name>
    <dbReference type="NCBI Taxonomy" id="176652"/>
    <lineage>
        <taxon>Viruses</taxon>
        <taxon>Varidnaviria</taxon>
        <taxon>Bamfordvirae</taxon>
        <taxon>Nucleocytoviricota</taxon>
        <taxon>Megaviricetes</taxon>
        <taxon>Pimascovirales</taxon>
        <taxon>Pimascovirales incertae sedis</taxon>
        <taxon>Iridoviridae</taxon>
        <taxon>Betairidovirinae</taxon>
        <taxon>Iridovirus</taxon>
        <taxon>Iridovirus chilo1</taxon>
    </lineage>
</organism>
<evidence type="ECO:0000256" key="1">
    <source>
        <dbReference type="SAM" id="Phobius"/>
    </source>
</evidence>
<reference evidence="2 3" key="1">
    <citation type="journal article" date="1984" name="J. Virol.">
        <title>DNA analysis of insect iridescent virus 6: evidence for circular permutation and terminal redundancy.</title>
        <authorList>
            <person name="Delius H."/>
            <person name="Darai G."/>
            <person name="Fluegel R.M."/>
        </authorList>
    </citation>
    <scope>NUCLEOTIDE SEQUENCE [LARGE SCALE GENOMIC DNA]</scope>
</reference>
<protein>
    <submittedName>
        <fullName evidence="2">333L</fullName>
    </submittedName>
</protein>
<reference evidence="2 3" key="7">
    <citation type="journal article" date="1993" name="J. Gen. Virol.">
        <title>Identification of the gene encoding the major capsid protein of insect iridescent virus type 6 by polymerase chain reaction.</title>
        <authorList>
            <person name="Stohwasser R."/>
            <person name="Raab K."/>
            <person name="Schnitzler P."/>
            <person name="Janssen W."/>
            <person name="Darai G."/>
        </authorList>
    </citation>
    <scope>NUCLEOTIDE SEQUENCE [LARGE SCALE GENOMIC DNA]</scope>
</reference>